<evidence type="ECO:0000256" key="4">
    <source>
        <dbReference type="SAM" id="MobiDB-lite"/>
    </source>
</evidence>
<sequence>MRLGPLVIYDEDNGIVRAMRNIPGVETMCVTRMNLLKLAPGGNFGRFLIYTEGAMKKLDEMYGSLTTPSQKKGYTIPRAQMENADVARIINSTEVQSILKPKLDPPKKFAVKKNPLVNSAIMAKLNPGVLHKRALRAKSHEKGTPEQGLVQAKKKARLAAAKSHSKECKKGDSTYYKTLMQAFMDKAPWSRRRGRRRGGRRRRGGVRRRARSSRGLSPADGRGSAGVS</sequence>
<dbReference type="EMBL" id="CAUYUJ010014777">
    <property type="protein sequence ID" value="CAK0845920.1"/>
    <property type="molecule type" value="Genomic_DNA"/>
</dbReference>
<dbReference type="InterPro" id="IPR045240">
    <property type="entry name" value="Ribosomal_uL4_euk/arch"/>
</dbReference>
<name>A0ABN9TIZ3_9DINO</name>
<dbReference type="InterPro" id="IPR025755">
    <property type="entry name" value="Ribos_uL4_C_dom"/>
</dbReference>
<organism evidence="6 7">
    <name type="scientific">Prorocentrum cordatum</name>
    <dbReference type="NCBI Taxonomy" id="2364126"/>
    <lineage>
        <taxon>Eukaryota</taxon>
        <taxon>Sar</taxon>
        <taxon>Alveolata</taxon>
        <taxon>Dinophyceae</taxon>
        <taxon>Prorocentrales</taxon>
        <taxon>Prorocentraceae</taxon>
        <taxon>Prorocentrum</taxon>
    </lineage>
</organism>
<comment type="caution">
    <text evidence="6">The sequence shown here is derived from an EMBL/GenBank/DDBJ whole genome shotgun (WGS) entry which is preliminary data.</text>
</comment>
<proteinExistence type="inferred from homology"/>
<evidence type="ECO:0000256" key="3">
    <source>
        <dbReference type="ARBA" id="ARBA00023274"/>
    </source>
</evidence>
<reference evidence="6" key="1">
    <citation type="submission" date="2023-10" db="EMBL/GenBank/DDBJ databases">
        <authorList>
            <person name="Chen Y."/>
            <person name="Shah S."/>
            <person name="Dougan E. K."/>
            <person name="Thang M."/>
            <person name="Chan C."/>
        </authorList>
    </citation>
    <scope>NUCLEOTIDE SEQUENCE [LARGE SCALE GENOMIC DNA]</scope>
</reference>
<feature type="compositionally biased region" description="Basic residues" evidence="4">
    <location>
        <begin position="189"/>
        <end position="212"/>
    </location>
</feature>
<keyword evidence="3" id="KW-0687">Ribonucleoprotein</keyword>
<evidence type="ECO:0000256" key="1">
    <source>
        <dbReference type="ARBA" id="ARBA00010528"/>
    </source>
</evidence>
<evidence type="ECO:0000259" key="5">
    <source>
        <dbReference type="Pfam" id="PF14374"/>
    </source>
</evidence>
<dbReference type="PANTHER" id="PTHR19431">
    <property type="entry name" value="60S RIBOSOMAL PROTEIN L4"/>
    <property type="match status" value="1"/>
</dbReference>
<keyword evidence="7" id="KW-1185">Reference proteome</keyword>
<feature type="non-terminal residue" evidence="6">
    <location>
        <position position="228"/>
    </location>
</feature>
<dbReference type="Pfam" id="PF14374">
    <property type="entry name" value="Ribos_L4_asso_C"/>
    <property type="match status" value="1"/>
</dbReference>
<evidence type="ECO:0000256" key="2">
    <source>
        <dbReference type="ARBA" id="ARBA00022980"/>
    </source>
</evidence>
<gene>
    <name evidence="6" type="ORF">PCOR1329_LOCUS39565</name>
</gene>
<protein>
    <recommendedName>
        <fullName evidence="5">Large ribosomal subunit protein uL4 C-terminal domain-containing protein</fullName>
    </recommendedName>
</protein>
<accession>A0ABN9TIZ3</accession>
<evidence type="ECO:0000313" key="7">
    <source>
        <dbReference type="Proteomes" id="UP001189429"/>
    </source>
</evidence>
<dbReference type="Gene3D" id="3.40.1370.10">
    <property type="match status" value="1"/>
</dbReference>
<dbReference type="Proteomes" id="UP001189429">
    <property type="component" value="Unassembled WGS sequence"/>
</dbReference>
<keyword evidence="2" id="KW-0689">Ribosomal protein</keyword>
<feature type="domain" description="Large ribosomal subunit protein uL4 C-terminal" evidence="5">
    <location>
        <begin position="72"/>
        <end position="141"/>
    </location>
</feature>
<dbReference type="InterPro" id="IPR023574">
    <property type="entry name" value="Ribosomal_uL4_dom_sf"/>
</dbReference>
<evidence type="ECO:0000313" key="6">
    <source>
        <dbReference type="EMBL" id="CAK0845920.1"/>
    </source>
</evidence>
<dbReference type="SUPFAM" id="SSF52166">
    <property type="entry name" value="Ribosomal protein L4"/>
    <property type="match status" value="1"/>
</dbReference>
<dbReference type="Pfam" id="PF00573">
    <property type="entry name" value="Ribosomal_L4"/>
    <property type="match status" value="1"/>
</dbReference>
<comment type="similarity">
    <text evidence="1">Belongs to the universal ribosomal protein uL4 family.</text>
</comment>
<dbReference type="InterPro" id="IPR002136">
    <property type="entry name" value="Ribosomal_uL4"/>
</dbReference>
<feature type="region of interest" description="Disordered" evidence="4">
    <location>
        <begin position="187"/>
        <end position="228"/>
    </location>
</feature>